<evidence type="ECO:0008006" key="3">
    <source>
        <dbReference type="Google" id="ProtNLM"/>
    </source>
</evidence>
<keyword evidence="2" id="KW-1185">Reference proteome</keyword>
<gene>
    <name evidence="1" type="ORF">ACFS7Y_21465</name>
</gene>
<accession>A0ABW6BMV3</accession>
<dbReference type="RefSeq" id="WP_320183457.1">
    <property type="nucleotide sequence ID" value="NZ_CP138332.1"/>
</dbReference>
<dbReference type="Proteomes" id="UP001597525">
    <property type="component" value="Unassembled WGS sequence"/>
</dbReference>
<comment type="caution">
    <text evidence="1">The sequence shown here is derived from an EMBL/GenBank/DDBJ whole genome shotgun (WGS) entry which is preliminary data.</text>
</comment>
<sequence length="94" mass="11148">MMDNQIYEAIKLLREIRDALMNIIDQYANTTSLPLKRRIYSKQQVLEMLNMTEITYRRNLKKGLLKPIRIAGIDLYFEEDLIAAMNESRRKGKL</sequence>
<evidence type="ECO:0000313" key="1">
    <source>
        <dbReference type="EMBL" id="MFD2969973.1"/>
    </source>
</evidence>
<dbReference type="EMBL" id="JBHUPB010000015">
    <property type="protein sequence ID" value="MFD2969973.1"/>
    <property type="molecule type" value="Genomic_DNA"/>
</dbReference>
<reference evidence="2" key="1">
    <citation type="journal article" date="2019" name="Int. J. Syst. Evol. Microbiol.">
        <title>The Global Catalogue of Microorganisms (GCM) 10K type strain sequencing project: providing services to taxonomists for standard genome sequencing and annotation.</title>
        <authorList>
            <consortium name="The Broad Institute Genomics Platform"/>
            <consortium name="The Broad Institute Genome Sequencing Center for Infectious Disease"/>
            <person name="Wu L."/>
            <person name="Ma J."/>
        </authorList>
    </citation>
    <scope>NUCLEOTIDE SEQUENCE [LARGE SCALE GENOMIC DNA]</scope>
    <source>
        <strain evidence="2">KCTC 22814</strain>
    </source>
</reference>
<evidence type="ECO:0000313" key="2">
    <source>
        <dbReference type="Proteomes" id="UP001597525"/>
    </source>
</evidence>
<name>A0ABW6BMV3_9SPHI</name>
<organism evidence="1 2">
    <name type="scientific">Sphingobacterium bambusae</name>
    <dbReference type="NCBI Taxonomy" id="662858"/>
    <lineage>
        <taxon>Bacteria</taxon>
        <taxon>Pseudomonadati</taxon>
        <taxon>Bacteroidota</taxon>
        <taxon>Sphingobacteriia</taxon>
        <taxon>Sphingobacteriales</taxon>
        <taxon>Sphingobacteriaceae</taxon>
        <taxon>Sphingobacterium</taxon>
    </lineage>
</organism>
<protein>
    <recommendedName>
        <fullName evidence="3">DNA-binding protein</fullName>
    </recommendedName>
</protein>
<proteinExistence type="predicted"/>